<dbReference type="InterPro" id="IPR027417">
    <property type="entry name" value="P-loop_NTPase"/>
</dbReference>
<dbReference type="Gene3D" id="1.10.10.10">
    <property type="entry name" value="Winged helix-like DNA-binding domain superfamily/Winged helix DNA-binding domain"/>
    <property type="match status" value="1"/>
</dbReference>
<dbReference type="InterPro" id="IPR036388">
    <property type="entry name" value="WH-like_DNA-bd_sf"/>
</dbReference>
<evidence type="ECO:0000256" key="4">
    <source>
        <dbReference type="ARBA" id="ARBA00023163"/>
    </source>
</evidence>
<dbReference type="InterPro" id="IPR051677">
    <property type="entry name" value="AfsR-DnrI-RedD_regulator"/>
</dbReference>
<dbReference type="SMART" id="SM00862">
    <property type="entry name" value="Trans_reg_C"/>
    <property type="match status" value="1"/>
</dbReference>
<keyword evidence="5" id="KW-0802">TPR repeat</keyword>
<keyword evidence="3 6" id="KW-0238">DNA-binding</keyword>
<evidence type="ECO:0000256" key="6">
    <source>
        <dbReference type="PROSITE-ProRule" id="PRU01091"/>
    </source>
</evidence>
<organism evidence="9 10">
    <name type="scientific">Lentzea indica</name>
    <dbReference type="NCBI Taxonomy" id="2604800"/>
    <lineage>
        <taxon>Bacteria</taxon>
        <taxon>Bacillati</taxon>
        <taxon>Actinomycetota</taxon>
        <taxon>Actinomycetes</taxon>
        <taxon>Pseudonocardiales</taxon>
        <taxon>Pseudonocardiaceae</taxon>
        <taxon>Lentzea</taxon>
    </lineage>
</organism>
<dbReference type="PROSITE" id="PS50005">
    <property type="entry name" value="TPR"/>
    <property type="match status" value="1"/>
</dbReference>
<dbReference type="SMART" id="SM00382">
    <property type="entry name" value="AAA"/>
    <property type="match status" value="1"/>
</dbReference>
<keyword evidence="4" id="KW-0804">Transcription</keyword>
<dbReference type="SUPFAM" id="SSF48452">
    <property type="entry name" value="TPR-like"/>
    <property type="match status" value="3"/>
</dbReference>
<dbReference type="Pfam" id="PF03704">
    <property type="entry name" value="BTAD"/>
    <property type="match status" value="1"/>
</dbReference>
<dbReference type="Pfam" id="PF13374">
    <property type="entry name" value="TPR_10"/>
    <property type="match status" value="1"/>
</dbReference>
<gene>
    <name evidence="9" type="ORF">FXN61_37880</name>
</gene>
<evidence type="ECO:0000256" key="5">
    <source>
        <dbReference type="PROSITE-ProRule" id="PRU00339"/>
    </source>
</evidence>
<evidence type="ECO:0000256" key="1">
    <source>
        <dbReference type="ARBA" id="ARBA00005820"/>
    </source>
</evidence>
<feature type="repeat" description="TPR" evidence="5">
    <location>
        <begin position="962"/>
        <end position="995"/>
    </location>
</feature>
<dbReference type="EMBL" id="VSRL01000230">
    <property type="protein sequence ID" value="NKE62208.1"/>
    <property type="molecule type" value="Genomic_DNA"/>
</dbReference>
<keyword evidence="10" id="KW-1185">Reference proteome</keyword>
<evidence type="ECO:0000256" key="2">
    <source>
        <dbReference type="ARBA" id="ARBA00023015"/>
    </source>
</evidence>
<evidence type="ECO:0000256" key="7">
    <source>
        <dbReference type="SAM" id="MobiDB-lite"/>
    </source>
</evidence>
<dbReference type="InterPro" id="IPR001867">
    <property type="entry name" value="OmpR/PhoB-type_DNA-bd"/>
</dbReference>
<dbReference type="SMART" id="SM01043">
    <property type="entry name" value="BTAD"/>
    <property type="match status" value="1"/>
</dbReference>
<dbReference type="Proteomes" id="UP001515943">
    <property type="component" value="Unassembled WGS sequence"/>
</dbReference>
<dbReference type="InterPro" id="IPR019734">
    <property type="entry name" value="TPR_rpt"/>
</dbReference>
<evidence type="ECO:0000256" key="3">
    <source>
        <dbReference type="ARBA" id="ARBA00023125"/>
    </source>
</evidence>
<dbReference type="CDD" id="cd15831">
    <property type="entry name" value="BTAD"/>
    <property type="match status" value="1"/>
</dbReference>
<dbReference type="PRINTS" id="PR00364">
    <property type="entry name" value="DISEASERSIST"/>
</dbReference>
<dbReference type="InterPro" id="IPR016032">
    <property type="entry name" value="Sig_transdc_resp-reg_C-effctor"/>
</dbReference>
<dbReference type="SUPFAM" id="SSF46894">
    <property type="entry name" value="C-terminal effector domain of the bipartite response regulators"/>
    <property type="match status" value="1"/>
</dbReference>
<reference evidence="9 10" key="1">
    <citation type="submission" date="2019-08" db="EMBL/GenBank/DDBJ databases">
        <title>Lentzea from Indian Himalayas.</title>
        <authorList>
            <person name="Mandal S."/>
            <person name="Mallick Gupta A."/>
            <person name="Maiti P.K."/>
            <person name="Sarkar J."/>
            <person name="Mandal S."/>
        </authorList>
    </citation>
    <scope>NUCLEOTIDE SEQUENCE [LARGE SCALE GENOMIC DNA]</scope>
    <source>
        <strain evidence="9 10">PSKA42</strain>
    </source>
</reference>
<evidence type="ECO:0000313" key="10">
    <source>
        <dbReference type="Proteomes" id="UP001515943"/>
    </source>
</evidence>
<evidence type="ECO:0000313" key="9">
    <source>
        <dbReference type="EMBL" id="NKE62208.1"/>
    </source>
</evidence>
<sequence length="1018" mass="111551">MAPPCDPALSPRLRRRSPNLDSAPTRGGDGAVRFDVLGPLRMHRGGEVVTVSGTLRRSLLAMLLARANEPVSADVLREALWGERGSAQRLQVQVHRLRATLDDPDRLSFGPNGYCLHVPPDDLDAHRFEALLDQADGADPELIRQALGLWRGTPYQGVNVLELVGEVHRLSERRLAAVEDLCAAELRRGRHAEITAELTDLVHRHPLRERLQCLLMTALYLGGRQADAITVYHRARKVLADELGLDPGPELRAVESRILQGEPVELGAPPPPSRCVPAQIPHDAAGFVGRAAELARLDEMQGKAPIAVVVGTAGVGKTAMTIRWAHRVKDRFPDGQLYVDLRGYGPDQPLSPEDALAGFLRAFGVDGAAIPQEPAERAARFRSEVDGRRVLVLLDNARSAAQVRPLLPGSSGCLVVVTSRDSLAGLVVREGAHRVRLDRMTVGDARLLLTERLGGRCAGESEAAQLIERCARLPLALRIAAERIREHPHNMAALVAELADEQARLDLLDSGDDPDTSVRAVFYASYRGLSPDAARLFRMFGVHPGCDVDAYSLAALAGTDLRTTRRLLDTLVRANLVDETTEQRYLQHDLLATYAAELTRATDTPAERTSALRRLLDHYLHTAARAVRFIAPTEVDHTGPPATPAPELQTYDAAVRWLDAERANLIRAAEAAAPELPAYTTGLSRVLSWYLDIGLYLDEAQRLQGKALETAREHGDLVAEGIALRTLGLVRLCAHRYDDAERYFEESLALHEKTGAQVFRATTLHHLGALCGFVGREEDGIRHLLRSSALFQELGHPVMAQRPLTALGQLHLRLGRPDRALPHLRQAFAITDEHDYPPGRFLSSYGLAGVYRDTGRYSDALDWAHLALDLVRGLRFPKLEVLVLYRLGTIHLRLGNHEQSRGLHHQALAIARNFSDTQLVATVLNGLAETHAAAGAPAEVVRHHHLAALAAASDLGAPYEQARAHAGLGDVHQRQGDHDKAVQHWQRALTTYRALRAPKTAEVREKIAGCRRSSPNGK</sequence>
<dbReference type="PANTHER" id="PTHR35807">
    <property type="entry name" value="TRANSCRIPTIONAL REGULATOR REDD-RELATED"/>
    <property type="match status" value="1"/>
</dbReference>
<comment type="caution">
    <text evidence="9">The sequence shown here is derived from an EMBL/GenBank/DDBJ whole genome shotgun (WGS) entry which is preliminary data.</text>
</comment>
<dbReference type="InterPro" id="IPR005158">
    <property type="entry name" value="BTAD"/>
</dbReference>
<feature type="region of interest" description="Disordered" evidence="7">
    <location>
        <begin position="1"/>
        <end position="28"/>
    </location>
</feature>
<dbReference type="Pfam" id="PF13424">
    <property type="entry name" value="TPR_12"/>
    <property type="match status" value="2"/>
</dbReference>
<feature type="domain" description="OmpR/PhoB-type" evidence="8">
    <location>
        <begin position="21"/>
        <end position="118"/>
    </location>
</feature>
<accession>A0ABX1FT40</accession>
<dbReference type="PANTHER" id="PTHR35807:SF1">
    <property type="entry name" value="TRANSCRIPTIONAL REGULATOR REDD"/>
    <property type="match status" value="1"/>
</dbReference>
<dbReference type="SUPFAM" id="SSF52540">
    <property type="entry name" value="P-loop containing nucleoside triphosphate hydrolases"/>
    <property type="match status" value="1"/>
</dbReference>
<dbReference type="Gene3D" id="3.40.50.300">
    <property type="entry name" value="P-loop containing nucleotide triphosphate hydrolases"/>
    <property type="match status" value="1"/>
</dbReference>
<keyword evidence="2" id="KW-0805">Transcription regulation</keyword>
<dbReference type="InterPro" id="IPR003593">
    <property type="entry name" value="AAA+_ATPase"/>
</dbReference>
<name>A0ABX1FT40_9PSEU</name>
<dbReference type="InterPro" id="IPR011990">
    <property type="entry name" value="TPR-like_helical_dom_sf"/>
</dbReference>
<comment type="similarity">
    <text evidence="1">Belongs to the AfsR/DnrI/RedD regulatory family.</text>
</comment>
<dbReference type="PROSITE" id="PS51755">
    <property type="entry name" value="OMPR_PHOB"/>
    <property type="match status" value="1"/>
</dbReference>
<dbReference type="Gene3D" id="1.25.40.10">
    <property type="entry name" value="Tetratricopeptide repeat domain"/>
    <property type="match status" value="3"/>
</dbReference>
<dbReference type="SMART" id="SM00028">
    <property type="entry name" value="TPR"/>
    <property type="match status" value="5"/>
</dbReference>
<feature type="DNA-binding region" description="OmpR/PhoB-type" evidence="6">
    <location>
        <begin position="21"/>
        <end position="118"/>
    </location>
</feature>
<dbReference type="Pfam" id="PF00486">
    <property type="entry name" value="Trans_reg_C"/>
    <property type="match status" value="1"/>
</dbReference>
<proteinExistence type="inferred from homology"/>
<evidence type="ECO:0000259" key="8">
    <source>
        <dbReference type="PROSITE" id="PS51755"/>
    </source>
</evidence>
<protein>
    <submittedName>
        <fullName evidence="9">Tetratricopeptide repeat protein</fullName>
    </submittedName>
</protein>